<sequence length="136" mass="15790">MGKHVHFVHNDEIWKDHVHREMQSFIKKWPESWGFLKTEYTRMNRILVGKRGTPSPTPPTSDRSLLLQKPQKLLRLPPIQGANLLKGIKPGFPVTTAQEVGWKSTKKDCLLEKYGRHARGQTGIRKLFNWPREGLE</sequence>
<dbReference type="InterPro" id="IPR020339">
    <property type="entry name" value="C20orf85-like"/>
</dbReference>
<proteinExistence type="predicted"/>
<reference evidence="2" key="1">
    <citation type="submission" date="2025-08" db="UniProtKB">
        <authorList>
            <consortium name="RefSeq"/>
        </authorList>
    </citation>
    <scope>IDENTIFICATION</scope>
    <source>
        <tissue evidence="2">Gonads</tissue>
    </source>
</reference>
<accession>A0A1S3JBR1</accession>
<dbReference type="KEGG" id="lak:106171894"/>
<dbReference type="PANTHER" id="PTHR31909:SF3">
    <property type="entry name" value="SIMILAR TO PROTEIN C20ORF85 HOMOLOG"/>
    <property type="match status" value="1"/>
</dbReference>
<organism evidence="1 2">
    <name type="scientific">Lingula anatina</name>
    <name type="common">Brachiopod</name>
    <name type="synonym">Lingula unguis</name>
    <dbReference type="NCBI Taxonomy" id="7574"/>
    <lineage>
        <taxon>Eukaryota</taxon>
        <taxon>Metazoa</taxon>
        <taxon>Spiralia</taxon>
        <taxon>Lophotrochozoa</taxon>
        <taxon>Brachiopoda</taxon>
        <taxon>Linguliformea</taxon>
        <taxon>Lingulata</taxon>
        <taxon>Lingulida</taxon>
        <taxon>Linguloidea</taxon>
        <taxon>Lingulidae</taxon>
        <taxon>Lingula</taxon>
    </lineage>
</organism>
<evidence type="ECO:0000313" key="2">
    <source>
        <dbReference type="RefSeq" id="XP_013407845.1"/>
    </source>
</evidence>
<evidence type="ECO:0000313" key="1">
    <source>
        <dbReference type="Proteomes" id="UP000085678"/>
    </source>
</evidence>
<dbReference type="InParanoid" id="A0A1S3JBR1"/>
<dbReference type="OrthoDB" id="10031946at2759"/>
<dbReference type="AlphaFoldDB" id="A0A1S3JBR1"/>
<dbReference type="PANTHER" id="PTHR31909">
    <property type="entry name" value="CHROMOSOME 20 ORF85 FAMILY MEMBER"/>
    <property type="match status" value="1"/>
</dbReference>
<dbReference type="RefSeq" id="XP_013407845.1">
    <property type="nucleotide sequence ID" value="XM_013552391.2"/>
</dbReference>
<keyword evidence="1" id="KW-1185">Reference proteome</keyword>
<gene>
    <name evidence="2" type="primary">LOC106171894</name>
</gene>
<dbReference type="Proteomes" id="UP000085678">
    <property type="component" value="Unplaced"/>
</dbReference>
<dbReference type="OMA" id="WKDHVRH"/>
<dbReference type="STRING" id="7574.A0A1S3JBR1"/>
<protein>
    <submittedName>
        <fullName evidence="2">Uncharacterized protein C20orf85</fullName>
    </submittedName>
</protein>
<dbReference type="Pfam" id="PF14945">
    <property type="entry name" value="LLC1"/>
    <property type="match status" value="1"/>
</dbReference>
<dbReference type="GeneID" id="106171894"/>
<name>A0A1S3JBR1_LINAN</name>